<reference evidence="2" key="1">
    <citation type="submission" date="2010-05" db="EMBL/GenBank/DDBJ databases">
        <authorList>
            <person name="Genoscope - CEA"/>
        </authorList>
    </citation>
    <scope>NUCLEOTIDE SEQUENCE</scope>
</reference>
<organism evidence="2">
    <name type="scientific">uncultured Flavobacteriia bacterium</name>
    <dbReference type="NCBI Taxonomy" id="212695"/>
    <lineage>
        <taxon>Bacteria</taxon>
        <taxon>Pseudomonadati</taxon>
        <taxon>Bacteroidota</taxon>
        <taxon>Flavobacteriia</taxon>
        <taxon>environmental samples</taxon>
    </lineage>
</organism>
<gene>
    <name evidence="2" type="ORF">S3_933_0006</name>
</gene>
<dbReference type="AlphaFoldDB" id="F4MM98"/>
<dbReference type="PANTHER" id="PTHR37947:SF1">
    <property type="entry name" value="BLL2462 PROTEIN"/>
    <property type="match status" value="1"/>
</dbReference>
<keyword evidence="1" id="KW-1133">Transmembrane helix</keyword>
<reference evidence="2" key="2">
    <citation type="journal article" date="2012" name="Environ. Microbiol.">
        <title>Genomic content of uncultured Bacteroidetes from contrasting oceanic provinces in the North Atlantic Ocean.</title>
        <authorList>
            <person name="Gomez-Pereira P.R."/>
            <person name="Schuler M."/>
            <person name="Fuchs B.M."/>
            <person name="Bennke C."/>
            <person name="Teeling H."/>
            <person name="Waldmann J."/>
            <person name="Richter M."/>
            <person name="Barbe V."/>
            <person name="Bataille E."/>
            <person name="Glockner F.O."/>
            <person name="Amann R."/>
        </authorList>
    </citation>
    <scope>NUCLEOTIDE SEQUENCE</scope>
</reference>
<evidence type="ECO:0000313" key="2">
    <source>
        <dbReference type="EMBL" id="CBL87266.1"/>
    </source>
</evidence>
<keyword evidence="1" id="KW-0472">Membrane</keyword>
<evidence type="ECO:0008006" key="3">
    <source>
        <dbReference type="Google" id="ProtNLM"/>
    </source>
</evidence>
<keyword evidence="1" id="KW-0812">Transmembrane</keyword>
<evidence type="ECO:0000256" key="1">
    <source>
        <dbReference type="SAM" id="Phobius"/>
    </source>
</evidence>
<dbReference type="PANTHER" id="PTHR37947">
    <property type="entry name" value="BLL2462 PROTEIN"/>
    <property type="match status" value="1"/>
</dbReference>
<protein>
    <recommendedName>
        <fullName evidence="3">VWFA domain-containing protein</fullName>
    </recommendedName>
</protein>
<accession>F4MM98</accession>
<name>F4MM98_9BACT</name>
<feature type="transmembrane region" description="Helical" evidence="1">
    <location>
        <begin position="21"/>
        <end position="39"/>
    </location>
</feature>
<dbReference type="EMBL" id="FQ032815">
    <property type="protein sequence ID" value="CBL87266.1"/>
    <property type="molecule type" value="Genomic_DNA"/>
</dbReference>
<sequence>MTGFFYFKDRKNSETASWIKLILASCRFFIVFIVVFLLFKPIIVTIKENVKKPNLLVLIDNTASIVLRDSTEGEKVRIASDRLRTELSEMCEVHLIPFGTGLFEGQGLDFKNEGTNVSRAISLLSDEYVNENIGSVILISDGVQNVGMASINSLLQSPIYTVGVGDTGAIVDAAVLGVYHNDVSFKGDKFNVELNLSFLGLEGVLQKVIVEFNDRKVKEFSYRPVKESDHLKKNFYLKADSAGLKSISCSVSSRSTDKILSNNSKQSYIKIIEDKQNVLFVSNGSSPDARIIKSTFFGDDKFKLESKLFKEEVPNLEQVDAVVLIGNSSQTNRWLKEINKIDVGFLWFTGVDGVFKNDFLQFVRLDESNDNVSVMVDESFDGFDLSGVLKAQDQLPPIAIPFGKWKINGEMETVFNQKIGGVETSYPLFLFSNYNGNTFGVFIGEGLWRWGFFQNNDDDQSFINELLTRSIRKIASKSIKSGLKLRIKDEWLNNEEIKLVVNRLNDVSELTNEKPLLFNLMDANGVSKRFDFLRVNNHYELNIGLLPFGVYNYSIGYSSLDSLGLEGGFIVKENKLESESIVANHYLLKKLSQETNGDFYLIEDIDSLIKKLKSSKNFKSISFFESVLDHLIKNKWIFFIVLILASFEWFVRKWQGII</sequence>
<proteinExistence type="predicted"/>